<dbReference type="EMBL" id="LR796378">
    <property type="protein sequence ID" value="CAB4140082.1"/>
    <property type="molecule type" value="Genomic_DNA"/>
</dbReference>
<gene>
    <name evidence="1" type="ORF">UFOVP405_9</name>
</gene>
<name>A0A6J5M1S6_9CAUD</name>
<reference evidence="1" key="1">
    <citation type="submission" date="2020-04" db="EMBL/GenBank/DDBJ databases">
        <authorList>
            <person name="Chiriac C."/>
            <person name="Salcher M."/>
            <person name="Ghai R."/>
            <person name="Kavagutti S V."/>
        </authorList>
    </citation>
    <scope>NUCLEOTIDE SEQUENCE</scope>
</reference>
<protein>
    <submittedName>
        <fullName evidence="1">Uncharacterized protein</fullName>
    </submittedName>
</protein>
<evidence type="ECO:0000313" key="1">
    <source>
        <dbReference type="EMBL" id="CAB4140082.1"/>
    </source>
</evidence>
<accession>A0A6J5M1S6</accession>
<organism evidence="1">
    <name type="scientific">uncultured Caudovirales phage</name>
    <dbReference type="NCBI Taxonomy" id="2100421"/>
    <lineage>
        <taxon>Viruses</taxon>
        <taxon>Duplodnaviria</taxon>
        <taxon>Heunggongvirae</taxon>
        <taxon>Uroviricota</taxon>
        <taxon>Caudoviricetes</taxon>
        <taxon>Peduoviridae</taxon>
        <taxon>Maltschvirus</taxon>
        <taxon>Maltschvirus maltsch</taxon>
    </lineage>
</organism>
<proteinExistence type="predicted"/>
<sequence length="138" mass="15647">MEISLTSNRALPPNWIQKIFATMQGHYGSRFMNMWKTGQVLPDGTDAGISNAMDHWSRKLAGYAHSPETIKRTLDNLPPDPPTLPQFCEMMRLNYVQPNTLAITKQQTPEEIATNKKRLAALLSTLNLKRIPNDMEHS</sequence>